<keyword evidence="4 6" id="KW-0472">Membrane</keyword>
<dbReference type="GO" id="GO:0016020">
    <property type="term" value="C:membrane"/>
    <property type="evidence" value="ECO:0007669"/>
    <property type="project" value="UniProtKB-SubCell"/>
</dbReference>
<evidence type="ECO:0000313" key="9">
    <source>
        <dbReference type="Proteomes" id="UP000596977"/>
    </source>
</evidence>
<dbReference type="InterPro" id="IPR010817">
    <property type="entry name" value="HemY_N"/>
</dbReference>
<evidence type="ECO:0000256" key="6">
    <source>
        <dbReference type="SAM" id="Phobius"/>
    </source>
</evidence>
<evidence type="ECO:0000256" key="5">
    <source>
        <dbReference type="SAM" id="MobiDB-lite"/>
    </source>
</evidence>
<dbReference type="AlphaFoldDB" id="A0A916R5Y4"/>
<feature type="region of interest" description="Disordered" evidence="5">
    <location>
        <begin position="454"/>
        <end position="478"/>
    </location>
</feature>
<evidence type="ECO:0000256" key="4">
    <source>
        <dbReference type="ARBA" id="ARBA00023136"/>
    </source>
</evidence>
<evidence type="ECO:0000256" key="3">
    <source>
        <dbReference type="ARBA" id="ARBA00022989"/>
    </source>
</evidence>
<dbReference type="SUPFAM" id="SSF48452">
    <property type="entry name" value="TPR-like"/>
    <property type="match status" value="1"/>
</dbReference>
<proteinExistence type="predicted"/>
<organism evidence="8 9">
    <name type="scientific">Pelagibacterium lentulum</name>
    <dbReference type="NCBI Taxonomy" id="2029865"/>
    <lineage>
        <taxon>Bacteria</taxon>
        <taxon>Pseudomonadati</taxon>
        <taxon>Pseudomonadota</taxon>
        <taxon>Alphaproteobacteria</taxon>
        <taxon>Hyphomicrobiales</taxon>
        <taxon>Devosiaceae</taxon>
        <taxon>Pelagibacterium</taxon>
    </lineage>
</organism>
<evidence type="ECO:0000259" key="7">
    <source>
        <dbReference type="Pfam" id="PF07219"/>
    </source>
</evidence>
<evidence type="ECO:0000256" key="1">
    <source>
        <dbReference type="ARBA" id="ARBA00004370"/>
    </source>
</evidence>
<keyword evidence="3 6" id="KW-1133">Transmembrane helix</keyword>
<dbReference type="OrthoDB" id="9798343at2"/>
<protein>
    <submittedName>
        <fullName evidence="8">Heme biosynthesis protein HemY</fullName>
    </submittedName>
</protein>
<evidence type="ECO:0000313" key="8">
    <source>
        <dbReference type="EMBL" id="GGA36237.1"/>
    </source>
</evidence>
<dbReference type="InterPro" id="IPR016982">
    <property type="entry name" value="Mms48"/>
</dbReference>
<dbReference type="EMBL" id="BMKB01000001">
    <property type="protein sequence ID" value="GGA36237.1"/>
    <property type="molecule type" value="Genomic_DNA"/>
</dbReference>
<sequence length="478" mass="50792">MTRLVLYLVASLVLALGAAWLIAMPGTVSIEVANYRLEPGLGTSIALILGLIVVSILVWAIIRRVIEAPGRLARHTERKKQAAGVEALSDGLIALQAGEYSKARMLARDARAKLPGNSAAQLLEARAELALGDLPSAREHYRALISDPKTALAALAGLYEQANTQNRPKAALTFARKAVMLAPSLDWASNAVFNDLAARGAWADALEMSISLPARTKAQKEAKKRRQGVLETALAHAIEDTEPEAALNHAQAALRSIPNFVPAALIAARIHINRGDTRKASWLLTKVWRATHHRDVATLYAHVTPGSSALERLKRMKTLVEADATSEPAAAMTLARAAIDAHEWSLARNALAPYSADAPTQTICTLMAEIEEGQSGDQGKARAWLARAITAPRDPVWTADGITADQWAPTSPITGQLDAFEWKVPVSAHRPAAIAPDGHAQLPGASAAIEAIANEPKTISAEPATAKPNGAGEATPPR</sequence>
<feature type="transmembrane region" description="Helical" evidence="6">
    <location>
        <begin position="40"/>
        <end position="62"/>
    </location>
</feature>
<keyword evidence="9" id="KW-1185">Reference proteome</keyword>
<dbReference type="InterPro" id="IPR011990">
    <property type="entry name" value="TPR-like_helical_dom_sf"/>
</dbReference>
<reference evidence="8 9" key="1">
    <citation type="journal article" date="2014" name="Int. J. Syst. Evol. Microbiol.">
        <title>Complete genome sequence of Corynebacterium casei LMG S-19264T (=DSM 44701T), isolated from a smear-ripened cheese.</title>
        <authorList>
            <consortium name="US DOE Joint Genome Institute (JGI-PGF)"/>
            <person name="Walter F."/>
            <person name="Albersmeier A."/>
            <person name="Kalinowski J."/>
            <person name="Ruckert C."/>
        </authorList>
    </citation>
    <scope>NUCLEOTIDE SEQUENCE [LARGE SCALE GENOMIC DNA]</scope>
    <source>
        <strain evidence="8 9">CGMCC 1.15896</strain>
    </source>
</reference>
<name>A0A916R5Y4_9HYPH</name>
<comment type="caution">
    <text evidence="8">The sequence shown here is derived from an EMBL/GenBank/DDBJ whole genome shotgun (WGS) entry which is preliminary data.</text>
</comment>
<dbReference type="Proteomes" id="UP000596977">
    <property type="component" value="Unassembled WGS sequence"/>
</dbReference>
<comment type="subcellular location">
    <subcellularLocation>
        <location evidence="1">Membrane</location>
    </subcellularLocation>
</comment>
<dbReference type="PIRSF" id="PIRSF031802">
    <property type="entry name" value="UCP031802"/>
    <property type="match status" value="1"/>
</dbReference>
<evidence type="ECO:0000256" key="2">
    <source>
        <dbReference type="ARBA" id="ARBA00022692"/>
    </source>
</evidence>
<dbReference type="Gene3D" id="1.25.40.10">
    <property type="entry name" value="Tetratricopeptide repeat domain"/>
    <property type="match status" value="1"/>
</dbReference>
<dbReference type="Pfam" id="PF07219">
    <property type="entry name" value="HemY_N"/>
    <property type="match status" value="1"/>
</dbReference>
<gene>
    <name evidence="8" type="ORF">GCM10011499_01980</name>
</gene>
<accession>A0A916R5Y4</accession>
<feature type="domain" description="HemY N-terminal" evidence="7">
    <location>
        <begin position="26"/>
        <end position="130"/>
    </location>
</feature>
<dbReference type="RefSeq" id="WP_127070660.1">
    <property type="nucleotide sequence ID" value="NZ_BMKB01000001.1"/>
</dbReference>
<keyword evidence="2 6" id="KW-0812">Transmembrane</keyword>